<dbReference type="SUPFAM" id="SSF53590">
    <property type="entry name" value="Nucleoside hydrolase"/>
    <property type="match status" value="2"/>
</dbReference>
<accession>A0A540KQF8</accession>
<evidence type="ECO:0000256" key="1">
    <source>
        <dbReference type="ARBA" id="ARBA00009176"/>
    </source>
</evidence>
<proteinExistence type="inferred from homology"/>
<dbReference type="Gene3D" id="3.90.245.10">
    <property type="entry name" value="Ribonucleoside hydrolase-like"/>
    <property type="match status" value="2"/>
</dbReference>
<protein>
    <recommendedName>
        <fullName evidence="3">Inosine/uridine-preferring nucleoside hydrolase domain-containing protein</fullName>
    </recommendedName>
</protein>
<feature type="domain" description="Inosine/uridine-preferring nucleoside hydrolase" evidence="3">
    <location>
        <begin position="31"/>
        <end position="360"/>
    </location>
</feature>
<comment type="similarity">
    <text evidence="1">Belongs to the IUNH family.</text>
</comment>
<keyword evidence="5" id="KW-1185">Reference proteome</keyword>
<reference evidence="4 5" key="1">
    <citation type="journal article" date="2019" name="G3 (Bethesda)">
        <title>Sequencing of a Wild Apple (Malus baccata) Genome Unravels the Differences Between Cultivated and Wild Apple Species Regarding Disease Resistance and Cold Tolerance.</title>
        <authorList>
            <person name="Chen X."/>
        </authorList>
    </citation>
    <scope>NUCLEOTIDE SEQUENCE [LARGE SCALE GENOMIC DNA]</scope>
    <source>
        <strain evidence="5">cv. Shandingzi</strain>
        <tissue evidence="4">Leaves</tissue>
    </source>
</reference>
<dbReference type="InterPro" id="IPR036452">
    <property type="entry name" value="Ribo_hydro-like"/>
</dbReference>
<dbReference type="STRING" id="106549.A0A540KQF8"/>
<dbReference type="PANTHER" id="PTHR46692:SF2">
    <property type="entry name" value="INOSINE_URIDINE-PREFERRING NUCLEOSIDE HYDROLASE DOMAIN-CONTAINING PROTEIN"/>
    <property type="match status" value="1"/>
</dbReference>
<dbReference type="AlphaFoldDB" id="A0A540KQF8"/>
<name>A0A540KQF8_MALBA</name>
<evidence type="ECO:0000313" key="5">
    <source>
        <dbReference type="Proteomes" id="UP000315295"/>
    </source>
</evidence>
<dbReference type="InterPro" id="IPR001910">
    <property type="entry name" value="Inosine/uridine_hydrolase_dom"/>
</dbReference>
<comment type="caution">
    <text evidence="4">The sequence shown here is derived from an EMBL/GenBank/DDBJ whole genome shotgun (WGS) entry which is preliminary data.</text>
</comment>
<sequence>MMVGRAVWMLTVIGWLGVVQLNPVEAHPHRILVDTDVNVDDVLALFYLLKQNKTEFDLKAITVNTNGWSDAGHAVHYVYDILSVMDRDDIPVGVGGEGGIFPNDTIQPNVGGYLPIIDQGPSTAGGCRYRQSIPPGQSGRLDVNTNYGMRKGLLPKGNRKYVPLQQPTAQQVMKDAISAGPITVFLMGIQTNFAIFLMTNPHLKKNIKHIYAMGGAVRSTCLGNPTSVLCGDIGNLFRPDSNPYGEYNIFGDPFAAYTVLHSGIPVTLVPLDATRTIPLDEPFFKAFEKKQDTYEAQYCFQSLKMVRDTWSNDEFYKEFCLWDPFMVGVALSQMHSLERGHRENEFAKLEYMNLTVVTSNRPYGISDGSNPLIDGHLIPKFGVQKNGVHSGHVQTGMEDPFCLIKEGKGKCQDGYTKETTGAEAVTVLVATGAKRDRDCNSIRAKDFYGSFLDVINRPKKTGRPNIRTQFPLHESVLRKPDFGKKLMGKALIFDMDMSAGDFLVLLYLLKLPVEWVNLKGILVSANGWATAATIDVVYDILHMMGRDDIPVGLGNVFAVGQSYSSFSSLGDCTYISSIPQGSGGSLDSDTLYGFAHALPRSPRRYGFSTKEFPRLGQPTALDVWKSIVKSLDPGSKITLLTNGPLTNLAEIIPFENSDSVVEDVYIVGGHIHHDNEQGNLFTIPSNKYAEYNMFLDPLAAKAVFDSKLNITLIPLGIQKQVSSFQNILDKLKLTDSTPEAVFARHLLSRLWKLKQKHHRYRHMDTFLGEILGAVILGSSHPQLNPTFKFTPLKVVAEGDVSVIGQLLVDEHRSKMVKILSSVNPEAYHEEFANILGEQKQSAVVASFVEENMVMGCPGPNRGSGFTSSRPLIHSNDNLFFCPADDAFG</sequence>
<dbReference type="Pfam" id="PF01156">
    <property type="entry name" value="IU_nuc_hydro"/>
    <property type="match status" value="2"/>
</dbReference>
<evidence type="ECO:0000313" key="4">
    <source>
        <dbReference type="EMBL" id="TQD76451.1"/>
    </source>
</evidence>
<keyword evidence="2" id="KW-0732">Signal</keyword>
<organism evidence="4 5">
    <name type="scientific">Malus baccata</name>
    <name type="common">Siberian crab apple</name>
    <name type="synonym">Pyrus baccata</name>
    <dbReference type="NCBI Taxonomy" id="106549"/>
    <lineage>
        <taxon>Eukaryota</taxon>
        <taxon>Viridiplantae</taxon>
        <taxon>Streptophyta</taxon>
        <taxon>Embryophyta</taxon>
        <taxon>Tracheophyta</taxon>
        <taxon>Spermatophyta</taxon>
        <taxon>Magnoliopsida</taxon>
        <taxon>eudicotyledons</taxon>
        <taxon>Gunneridae</taxon>
        <taxon>Pentapetalae</taxon>
        <taxon>rosids</taxon>
        <taxon>fabids</taxon>
        <taxon>Rosales</taxon>
        <taxon>Rosaceae</taxon>
        <taxon>Amygdaloideae</taxon>
        <taxon>Maleae</taxon>
        <taxon>Malus</taxon>
    </lineage>
</organism>
<gene>
    <name evidence="4" type="ORF">C1H46_038013</name>
</gene>
<evidence type="ECO:0000256" key="2">
    <source>
        <dbReference type="SAM" id="SignalP"/>
    </source>
</evidence>
<evidence type="ECO:0000259" key="3">
    <source>
        <dbReference type="Pfam" id="PF01156"/>
    </source>
</evidence>
<dbReference type="GO" id="GO:0016799">
    <property type="term" value="F:hydrolase activity, hydrolyzing N-glycosyl compounds"/>
    <property type="evidence" value="ECO:0007669"/>
    <property type="project" value="InterPro"/>
</dbReference>
<dbReference type="EMBL" id="VIEB01001028">
    <property type="protein sequence ID" value="TQD76451.1"/>
    <property type="molecule type" value="Genomic_DNA"/>
</dbReference>
<feature type="signal peptide" evidence="2">
    <location>
        <begin position="1"/>
        <end position="26"/>
    </location>
</feature>
<dbReference type="PANTHER" id="PTHR46692">
    <property type="entry name" value="INOSINE-URIDINE PREFERRING NUCLEOSIDE HYDROLASE FAMILY PROTEIN"/>
    <property type="match status" value="1"/>
</dbReference>
<dbReference type="Proteomes" id="UP000315295">
    <property type="component" value="Unassembled WGS sequence"/>
</dbReference>
<feature type="chain" id="PRO_5022147090" description="Inosine/uridine-preferring nucleoside hydrolase domain-containing protein" evidence="2">
    <location>
        <begin position="27"/>
        <end position="888"/>
    </location>
</feature>
<feature type="domain" description="Inosine/uridine-preferring nucleoside hydrolase" evidence="3">
    <location>
        <begin position="491"/>
        <end position="828"/>
    </location>
</feature>